<organism evidence="2 3">
    <name type="scientific">Polarella glacialis</name>
    <name type="common">Dinoflagellate</name>
    <dbReference type="NCBI Taxonomy" id="89957"/>
    <lineage>
        <taxon>Eukaryota</taxon>
        <taxon>Sar</taxon>
        <taxon>Alveolata</taxon>
        <taxon>Dinophyceae</taxon>
        <taxon>Suessiales</taxon>
        <taxon>Suessiaceae</taxon>
        <taxon>Polarella</taxon>
    </lineage>
</organism>
<reference evidence="2" key="1">
    <citation type="submission" date="2021-02" db="EMBL/GenBank/DDBJ databases">
        <authorList>
            <person name="Dougan E. K."/>
            <person name="Rhodes N."/>
            <person name="Thang M."/>
            <person name="Chan C."/>
        </authorList>
    </citation>
    <scope>NUCLEOTIDE SEQUENCE</scope>
</reference>
<comment type="caution">
    <text evidence="2">The sequence shown here is derived from an EMBL/GenBank/DDBJ whole genome shotgun (WGS) entry which is preliminary data.</text>
</comment>
<gene>
    <name evidence="2" type="ORF">PGLA1383_LOCUS42988</name>
</gene>
<name>A0A813GSS0_POLGL</name>
<evidence type="ECO:0000313" key="2">
    <source>
        <dbReference type="EMBL" id="CAE8626012.1"/>
    </source>
</evidence>
<protein>
    <submittedName>
        <fullName evidence="2">Uncharacterized protein</fullName>
    </submittedName>
</protein>
<accession>A0A813GSS0</accession>
<feature type="non-terminal residue" evidence="2">
    <location>
        <position position="1"/>
    </location>
</feature>
<keyword evidence="3" id="KW-1185">Reference proteome</keyword>
<feature type="compositionally biased region" description="Basic and acidic residues" evidence="1">
    <location>
        <begin position="97"/>
        <end position="108"/>
    </location>
</feature>
<dbReference type="EMBL" id="CAJNNV010028880">
    <property type="protein sequence ID" value="CAE8626012.1"/>
    <property type="molecule type" value="Genomic_DNA"/>
</dbReference>
<evidence type="ECO:0000256" key="1">
    <source>
        <dbReference type="SAM" id="MobiDB-lite"/>
    </source>
</evidence>
<dbReference type="Proteomes" id="UP000654075">
    <property type="component" value="Unassembled WGS sequence"/>
</dbReference>
<proteinExistence type="predicted"/>
<sequence>ARSVLVTQLRHILCGDGRGCGIALPGAALPSEHAMHRLLHGRCLEAADGGPLSLSQAVSEMAASFELEPPPVPEELVGKRPKVHEPLTAGQAEAAEECLRHGDVEAPRSSHGPRALSPVGVLSSGGAGRDLRPNTGGKSRGDRPGGVRTKSRS</sequence>
<evidence type="ECO:0000313" key="3">
    <source>
        <dbReference type="Proteomes" id="UP000654075"/>
    </source>
</evidence>
<dbReference type="AlphaFoldDB" id="A0A813GSS0"/>
<feature type="region of interest" description="Disordered" evidence="1">
    <location>
        <begin position="69"/>
        <end position="153"/>
    </location>
</feature>